<dbReference type="InterPro" id="IPR036875">
    <property type="entry name" value="Znf_CCHC_sf"/>
</dbReference>
<dbReference type="Pfam" id="PF00098">
    <property type="entry name" value="zf-CCHC"/>
    <property type="match status" value="1"/>
</dbReference>
<feature type="region of interest" description="Disordered" evidence="5">
    <location>
        <begin position="1"/>
        <end position="105"/>
    </location>
</feature>
<dbReference type="PANTHER" id="PTHR23236">
    <property type="entry name" value="EUKARYOTIC TRANSLATION INITIATION FACTOR 4B/4H"/>
    <property type="match status" value="1"/>
</dbReference>
<keyword evidence="2 4" id="KW-0694">RNA-binding</keyword>
<evidence type="ECO:0000256" key="1">
    <source>
        <dbReference type="ARBA" id="ARBA00022737"/>
    </source>
</evidence>
<evidence type="ECO:0000256" key="5">
    <source>
        <dbReference type="SAM" id="MobiDB-lite"/>
    </source>
</evidence>
<sequence>MVLAKKKLKQQLRSRRFSGGLEQGKKRKRAGDGAAESSEQDQGSNVKGKEEEKKNKKKKAEKNKKNKRNKKRKSSQKKNTEEDKEGTKTCSSSEKKAVETATIDARDENGDAGRKVYVGGIPYYSTEDDIRSFFEGCGTVSEVDCMMFPESGKFRGIAILTFKTEAAAKRAMALDGSDIGDRLLIISSGRIVPQDPTLQGGAAAAAADSAEIGCLLPEIIDGYNRIYVGNLAWDITEEDLRAFFQGCSISAVRFGKTRRRASLRVTRTRCGCAEAGGGGREARTTVPAAAAGGGGGKKKKRQTCYECGVPGHLSSDCPQKKPAVVAAR</sequence>
<dbReference type="SUPFAM" id="SSF54928">
    <property type="entry name" value="RNA-binding domain, RBD"/>
    <property type="match status" value="1"/>
</dbReference>
<dbReference type="Gene3D" id="4.10.60.10">
    <property type="entry name" value="Zinc finger, CCHC-type"/>
    <property type="match status" value="1"/>
</dbReference>
<dbReference type="InterPro" id="IPR034361">
    <property type="entry name" value="PHIP1_RRM1"/>
</dbReference>
<dbReference type="InterPro" id="IPR000504">
    <property type="entry name" value="RRM_dom"/>
</dbReference>
<dbReference type="SUPFAM" id="SSF57756">
    <property type="entry name" value="Retrovirus zinc finger-like domains"/>
    <property type="match status" value="1"/>
</dbReference>
<dbReference type="Proteomes" id="UP001189122">
    <property type="component" value="Unassembled WGS sequence"/>
</dbReference>
<keyword evidence="9" id="KW-1185">Reference proteome</keyword>
<feature type="compositionally biased region" description="Basic and acidic residues" evidence="5">
    <location>
        <begin position="78"/>
        <end position="105"/>
    </location>
</feature>
<feature type="compositionally biased region" description="Basic residues" evidence="5">
    <location>
        <begin position="55"/>
        <end position="76"/>
    </location>
</feature>
<dbReference type="PROSITE" id="PS50102">
    <property type="entry name" value="RRM"/>
    <property type="match status" value="1"/>
</dbReference>
<protein>
    <submittedName>
        <fullName evidence="8">Uncharacterized protein</fullName>
    </submittedName>
</protein>
<organism evidence="8">
    <name type="scientific">Spirodela intermedia</name>
    <name type="common">Intermediate duckweed</name>
    <dbReference type="NCBI Taxonomy" id="51605"/>
    <lineage>
        <taxon>Eukaryota</taxon>
        <taxon>Viridiplantae</taxon>
        <taxon>Streptophyta</taxon>
        <taxon>Embryophyta</taxon>
        <taxon>Tracheophyta</taxon>
        <taxon>Spermatophyta</taxon>
        <taxon>Magnoliopsida</taxon>
        <taxon>Liliopsida</taxon>
        <taxon>Araceae</taxon>
        <taxon>Lemnoideae</taxon>
        <taxon>Spirodela</taxon>
    </lineage>
</organism>
<keyword evidence="1" id="KW-0677">Repeat</keyword>
<evidence type="ECO:0000256" key="4">
    <source>
        <dbReference type="PROSITE-ProRule" id="PRU00176"/>
    </source>
</evidence>
<reference evidence="8 9" key="1">
    <citation type="submission" date="2019-12" db="EMBL/GenBank/DDBJ databases">
        <authorList>
            <person name="Scholz U."/>
            <person name="Mascher M."/>
            <person name="Fiebig A."/>
        </authorList>
    </citation>
    <scope>NUCLEOTIDE SEQUENCE</scope>
</reference>
<feature type="compositionally biased region" description="Basic residues" evidence="5">
    <location>
        <begin position="1"/>
        <end position="16"/>
    </location>
</feature>
<keyword evidence="3" id="KW-0862">Zinc</keyword>
<dbReference type="GO" id="GO:0008270">
    <property type="term" value="F:zinc ion binding"/>
    <property type="evidence" value="ECO:0007669"/>
    <property type="project" value="UniProtKB-KW"/>
</dbReference>
<gene>
    <name evidence="8" type="ORF">SI7747_01001492</name>
</gene>
<accession>A0A7I8ICY4</accession>
<dbReference type="InterPro" id="IPR012677">
    <property type="entry name" value="Nucleotide-bd_a/b_plait_sf"/>
</dbReference>
<keyword evidence="3" id="KW-0863">Zinc-finger</keyword>
<dbReference type="SMART" id="SM00360">
    <property type="entry name" value="RRM"/>
    <property type="match status" value="2"/>
</dbReference>
<evidence type="ECO:0000256" key="2">
    <source>
        <dbReference type="ARBA" id="ARBA00022884"/>
    </source>
</evidence>
<dbReference type="CDD" id="cd12271">
    <property type="entry name" value="RRM1_PHIP1"/>
    <property type="match status" value="1"/>
</dbReference>
<proteinExistence type="predicted"/>
<evidence type="ECO:0000313" key="8">
    <source>
        <dbReference type="EMBL" id="CAA2615136.1"/>
    </source>
</evidence>
<dbReference type="EMBL" id="CACRZD030000001">
    <property type="protein sequence ID" value="CAA6654902.1"/>
    <property type="molecule type" value="Genomic_DNA"/>
</dbReference>
<evidence type="ECO:0000313" key="9">
    <source>
        <dbReference type="Proteomes" id="UP001189122"/>
    </source>
</evidence>
<evidence type="ECO:0000259" key="6">
    <source>
        <dbReference type="PROSITE" id="PS50102"/>
    </source>
</evidence>
<dbReference type="GO" id="GO:0003723">
    <property type="term" value="F:RNA binding"/>
    <property type="evidence" value="ECO:0007669"/>
    <property type="project" value="UniProtKB-UniRule"/>
</dbReference>
<dbReference type="AlphaFoldDB" id="A0A7I8ICY4"/>
<dbReference type="InterPro" id="IPR001878">
    <property type="entry name" value="Znf_CCHC"/>
</dbReference>
<evidence type="ECO:0000259" key="7">
    <source>
        <dbReference type="PROSITE" id="PS50158"/>
    </source>
</evidence>
<feature type="domain" description="RRM" evidence="6">
    <location>
        <begin position="114"/>
        <end position="191"/>
    </location>
</feature>
<evidence type="ECO:0000256" key="3">
    <source>
        <dbReference type="PROSITE-ProRule" id="PRU00047"/>
    </source>
</evidence>
<feature type="domain" description="CCHC-type" evidence="7">
    <location>
        <begin position="304"/>
        <end position="319"/>
    </location>
</feature>
<dbReference type="Pfam" id="PF00076">
    <property type="entry name" value="RRM_1"/>
    <property type="match status" value="1"/>
</dbReference>
<dbReference type="Gene3D" id="3.30.70.330">
    <property type="match status" value="2"/>
</dbReference>
<dbReference type="InterPro" id="IPR035979">
    <property type="entry name" value="RBD_domain_sf"/>
</dbReference>
<name>A0A7I8ICY4_SPIIN</name>
<dbReference type="PANTHER" id="PTHR23236:SF119">
    <property type="entry name" value="NUCLEAR RNA-BINDING PROTEIN SART-3"/>
    <property type="match status" value="1"/>
</dbReference>
<dbReference type="SMART" id="SM00343">
    <property type="entry name" value="ZnF_C2HC"/>
    <property type="match status" value="1"/>
</dbReference>
<dbReference type="EMBL" id="LR743588">
    <property type="protein sequence ID" value="CAA2615136.1"/>
    <property type="molecule type" value="Genomic_DNA"/>
</dbReference>
<dbReference type="PROSITE" id="PS50158">
    <property type="entry name" value="ZF_CCHC"/>
    <property type="match status" value="1"/>
</dbReference>
<keyword evidence="3" id="KW-0479">Metal-binding</keyword>